<keyword evidence="1 3" id="KW-0378">Hydrolase</keyword>
<feature type="transmembrane region" description="Helical" evidence="4">
    <location>
        <begin position="5"/>
        <end position="24"/>
    </location>
</feature>
<dbReference type="Pfam" id="PF00150">
    <property type="entry name" value="Cellulase"/>
    <property type="match status" value="1"/>
</dbReference>
<dbReference type="GO" id="GO:0000272">
    <property type="term" value="P:polysaccharide catabolic process"/>
    <property type="evidence" value="ECO:0007669"/>
    <property type="project" value="InterPro"/>
</dbReference>
<accession>A0A1I0PLU4</accession>
<evidence type="ECO:0000256" key="2">
    <source>
        <dbReference type="ARBA" id="ARBA00023295"/>
    </source>
</evidence>
<dbReference type="InterPro" id="IPR017853">
    <property type="entry name" value="GH"/>
</dbReference>
<dbReference type="PANTHER" id="PTHR34142">
    <property type="entry name" value="ENDO-BETA-1,4-GLUCANASE A"/>
    <property type="match status" value="1"/>
</dbReference>
<evidence type="ECO:0000256" key="4">
    <source>
        <dbReference type="SAM" id="Phobius"/>
    </source>
</evidence>
<keyword evidence="4" id="KW-1133">Transmembrane helix</keyword>
<gene>
    <name evidence="6" type="ORF">SAMN05421659_105183</name>
</gene>
<evidence type="ECO:0000256" key="1">
    <source>
        <dbReference type="ARBA" id="ARBA00022801"/>
    </source>
</evidence>
<dbReference type="STRING" id="99656.SAMN05421659_105183"/>
<proteinExistence type="inferred from homology"/>
<keyword evidence="4" id="KW-0812">Transmembrane</keyword>
<dbReference type="AlphaFoldDB" id="A0A1I0PLU4"/>
<evidence type="ECO:0000256" key="3">
    <source>
        <dbReference type="RuleBase" id="RU361153"/>
    </source>
</evidence>
<dbReference type="EMBL" id="FOJI01000005">
    <property type="protein sequence ID" value="SEW15346.1"/>
    <property type="molecule type" value="Genomic_DNA"/>
</dbReference>
<dbReference type="Gene3D" id="3.20.20.80">
    <property type="entry name" value="Glycosidases"/>
    <property type="match status" value="1"/>
</dbReference>
<dbReference type="OrthoDB" id="154460at2"/>
<dbReference type="InterPro" id="IPR001547">
    <property type="entry name" value="Glyco_hydro_5"/>
</dbReference>
<comment type="similarity">
    <text evidence="3">Belongs to the glycosyl hydrolase 5 (cellulase A) family.</text>
</comment>
<organism evidence="6 7">
    <name type="scientific">[Clostridium] fimetarium</name>
    <dbReference type="NCBI Taxonomy" id="99656"/>
    <lineage>
        <taxon>Bacteria</taxon>
        <taxon>Bacillati</taxon>
        <taxon>Bacillota</taxon>
        <taxon>Clostridia</taxon>
        <taxon>Lachnospirales</taxon>
        <taxon>Lachnospiraceae</taxon>
    </lineage>
</organism>
<keyword evidence="7" id="KW-1185">Reference proteome</keyword>
<dbReference type="GO" id="GO:0004553">
    <property type="term" value="F:hydrolase activity, hydrolyzing O-glycosyl compounds"/>
    <property type="evidence" value="ECO:0007669"/>
    <property type="project" value="InterPro"/>
</dbReference>
<name>A0A1I0PLU4_9FIRM</name>
<dbReference type="RefSeq" id="WP_092452724.1">
    <property type="nucleotide sequence ID" value="NZ_FOJI01000005.1"/>
</dbReference>
<dbReference type="SUPFAM" id="SSF51445">
    <property type="entry name" value="(Trans)glycosidases"/>
    <property type="match status" value="1"/>
</dbReference>
<feature type="domain" description="Glycoside hydrolase family 5" evidence="5">
    <location>
        <begin position="95"/>
        <end position="345"/>
    </location>
</feature>
<dbReference type="Proteomes" id="UP000199701">
    <property type="component" value="Unassembled WGS sequence"/>
</dbReference>
<reference evidence="6 7" key="1">
    <citation type="submission" date="2016-10" db="EMBL/GenBank/DDBJ databases">
        <authorList>
            <person name="de Groot N.N."/>
        </authorList>
    </citation>
    <scope>NUCLEOTIDE SEQUENCE [LARGE SCALE GENOMIC DNA]</scope>
    <source>
        <strain evidence="6 7">DSM 9179</strain>
    </source>
</reference>
<evidence type="ECO:0000259" key="5">
    <source>
        <dbReference type="Pfam" id="PF00150"/>
    </source>
</evidence>
<evidence type="ECO:0000313" key="6">
    <source>
        <dbReference type="EMBL" id="SEW15346.1"/>
    </source>
</evidence>
<evidence type="ECO:0000313" key="7">
    <source>
        <dbReference type="Proteomes" id="UP000199701"/>
    </source>
</evidence>
<keyword evidence="2 3" id="KW-0326">Glycosidase</keyword>
<protein>
    <submittedName>
        <fullName evidence="6">Endoglucanase</fullName>
    </submittedName>
</protein>
<sequence length="380" mass="42161">MKRKYVLYIGLCISAVLMLVFIILKACGVLENKGTGEKGGDYMQVSNEKVTSTIQKQTESNKDNGSTIIPVASKDISTIPLENHGKLSVSGTNLVDCKGNPYQLKGVSTHGLAWYPEYVNTDTFRTLRDDWGANVVRLAMYTEEYGGYCNGGDKAALKQLINNGVKYATDLGMYVIIDWHILSDYNPQKNKAEAIAFFDEMSDKYAGYTNVIYEICNEPQQSSWVKDIKPYAEEVITTIRSHDSDAIVLVGTNTWSQDVEDVIGNKINDNNTMYILHFYAGTHFDIIRNKLILAKSSGVPVFVSECSICDESGNGGINYDSANTWLKLLNENNISFIAWSLSNKNESSALINPECNALSAWSDSDLSDTGKWFKNSIGNQ</sequence>
<keyword evidence="4" id="KW-0472">Membrane</keyword>
<dbReference type="PANTHER" id="PTHR34142:SF1">
    <property type="entry name" value="GLYCOSIDE HYDROLASE FAMILY 5 DOMAIN-CONTAINING PROTEIN"/>
    <property type="match status" value="1"/>
</dbReference>